<keyword evidence="4 5" id="KW-0472">Membrane</keyword>
<feature type="transmembrane region" description="Helical" evidence="5">
    <location>
        <begin position="38"/>
        <end position="57"/>
    </location>
</feature>
<dbReference type="Proteomes" id="UP000728185">
    <property type="component" value="Unassembled WGS sequence"/>
</dbReference>
<dbReference type="Pfam" id="PF24456">
    <property type="entry name" value="RHD_RETREG1-3"/>
    <property type="match status" value="1"/>
</dbReference>
<keyword evidence="8" id="KW-1185">Reference proteome</keyword>
<dbReference type="EMBL" id="LUCM01003635">
    <property type="protein sequence ID" value="KAA0195535.1"/>
    <property type="molecule type" value="Genomic_DNA"/>
</dbReference>
<dbReference type="GO" id="GO:0005783">
    <property type="term" value="C:endoplasmic reticulum"/>
    <property type="evidence" value="ECO:0007669"/>
    <property type="project" value="UniProtKB-ARBA"/>
</dbReference>
<evidence type="ECO:0000313" key="8">
    <source>
        <dbReference type="Proteomes" id="UP000728185"/>
    </source>
</evidence>
<reference evidence="7" key="1">
    <citation type="submission" date="2019-05" db="EMBL/GenBank/DDBJ databases">
        <title>Annotation for the trematode Fasciolopsis buski.</title>
        <authorList>
            <person name="Choi Y.-J."/>
        </authorList>
    </citation>
    <scope>NUCLEOTIDE SEQUENCE</scope>
    <source>
        <strain evidence="7">HT</strain>
        <tissue evidence="7">Whole worm</tissue>
    </source>
</reference>
<evidence type="ECO:0000256" key="1">
    <source>
        <dbReference type="ARBA" id="ARBA00004141"/>
    </source>
</evidence>
<evidence type="ECO:0000313" key="7">
    <source>
        <dbReference type="EMBL" id="KAA0195535.1"/>
    </source>
</evidence>
<evidence type="ECO:0000256" key="5">
    <source>
        <dbReference type="SAM" id="Phobius"/>
    </source>
</evidence>
<evidence type="ECO:0000256" key="4">
    <source>
        <dbReference type="ARBA" id="ARBA00023136"/>
    </source>
</evidence>
<gene>
    <name evidence="7" type="ORF">FBUS_10851</name>
</gene>
<dbReference type="GO" id="GO:0016020">
    <property type="term" value="C:membrane"/>
    <property type="evidence" value="ECO:0007669"/>
    <property type="project" value="UniProtKB-SubCell"/>
</dbReference>
<organism evidence="7 8">
    <name type="scientific">Fasciolopsis buskii</name>
    <dbReference type="NCBI Taxonomy" id="27845"/>
    <lineage>
        <taxon>Eukaryota</taxon>
        <taxon>Metazoa</taxon>
        <taxon>Spiralia</taxon>
        <taxon>Lophotrochozoa</taxon>
        <taxon>Platyhelminthes</taxon>
        <taxon>Trematoda</taxon>
        <taxon>Digenea</taxon>
        <taxon>Plagiorchiida</taxon>
        <taxon>Echinostomata</taxon>
        <taxon>Echinostomatoidea</taxon>
        <taxon>Fasciolidae</taxon>
        <taxon>Fasciolopsis</taxon>
    </lineage>
</organism>
<accession>A0A8E0S1R1</accession>
<proteinExistence type="predicted"/>
<comment type="subcellular location">
    <subcellularLocation>
        <location evidence="1">Membrane</location>
        <topology evidence="1">Multi-pass membrane protein</topology>
    </subcellularLocation>
</comment>
<feature type="domain" description="RETREG1-3/ARL6IP-like N-terminal reticulon-homology" evidence="6">
    <location>
        <begin position="4"/>
        <end position="76"/>
    </location>
</feature>
<keyword evidence="2 5" id="KW-0812">Transmembrane</keyword>
<evidence type="ECO:0000256" key="3">
    <source>
        <dbReference type="ARBA" id="ARBA00022989"/>
    </source>
</evidence>
<dbReference type="InterPro" id="IPR057282">
    <property type="entry name" value="RETREG1-3-like_RHD"/>
</dbReference>
<comment type="caution">
    <text evidence="7">The sequence shown here is derived from an EMBL/GenBank/DDBJ whole genome shotgun (WGS) entry which is preliminary data.</text>
</comment>
<dbReference type="OrthoDB" id="6242479at2759"/>
<sequence>MSIVNGLSPCRRSKPLLFFLLSASASLACIILSRHISGLAICYGVLNFCLVAPVLIYHKVFSRLWSTLKPILLRIETEFDKYQLETASEREAGEAELYGPIVAAAAASQQNLPYSDDLALLPDDAVGRSLNPRGSEELDTSEAVFIKQFGKPFSPFTSPRLFLFLRTL</sequence>
<evidence type="ECO:0000259" key="6">
    <source>
        <dbReference type="Pfam" id="PF24456"/>
    </source>
</evidence>
<name>A0A8E0S1R1_9TREM</name>
<keyword evidence="3 5" id="KW-1133">Transmembrane helix</keyword>
<evidence type="ECO:0000256" key="2">
    <source>
        <dbReference type="ARBA" id="ARBA00022692"/>
    </source>
</evidence>
<protein>
    <recommendedName>
        <fullName evidence="6">RETREG1-3/ARL6IP-like N-terminal reticulon-homology domain-containing protein</fullName>
    </recommendedName>
</protein>
<dbReference type="AlphaFoldDB" id="A0A8E0S1R1"/>